<reference evidence="1" key="1">
    <citation type="submission" date="2024-03" db="EMBL/GenBank/DDBJ databases">
        <title>Novel Streptomyces species of biotechnological and ecological value are a feature of Machair soil.</title>
        <authorList>
            <person name="Prole J.R."/>
            <person name="Goodfellow M."/>
            <person name="Allenby N."/>
            <person name="Ward A.C."/>
        </authorList>
    </citation>
    <scope>NUCLEOTIDE SEQUENCE</scope>
    <source>
        <strain evidence="1">MS1.AVA.4</strain>
    </source>
</reference>
<gene>
    <name evidence="1" type="ORF">WKI58_19335</name>
</gene>
<organism evidence="1 2">
    <name type="scientific">Streptomyces pratisoli</name>
    <dbReference type="NCBI Taxonomy" id="3139917"/>
    <lineage>
        <taxon>Bacteria</taxon>
        <taxon>Bacillati</taxon>
        <taxon>Actinomycetota</taxon>
        <taxon>Actinomycetes</taxon>
        <taxon>Kitasatosporales</taxon>
        <taxon>Streptomycetaceae</taxon>
        <taxon>Streptomyces</taxon>
    </lineage>
</organism>
<comment type="caution">
    <text evidence="1">The sequence shown here is derived from an EMBL/GenBank/DDBJ whole genome shotgun (WGS) entry which is preliminary data.</text>
</comment>
<evidence type="ECO:0000313" key="1">
    <source>
        <dbReference type="EMBL" id="MEJ8658646.1"/>
    </source>
</evidence>
<proteinExistence type="predicted"/>
<protein>
    <submittedName>
        <fullName evidence="1">Uncharacterized protein</fullName>
    </submittedName>
</protein>
<dbReference type="Proteomes" id="UP001375539">
    <property type="component" value="Unassembled WGS sequence"/>
</dbReference>
<dbReference type="EMBL" id="JBBKAI010000002">
    <property type="protein sequence ID" value="MEJ8658646.1"/>
    <property type="molecule type" value="Genomic_DNA"/>
</dbReference>
<name>A0ACC6QJY0_9ACTN</name>
<sequence>MQTSIRAKRKTAFAAATLAAVLVGTGTVAGAVATTAAGAHGGPAGHPGTIVADGTHGTHGKHGKPAHESRNGNIWGP</sequence>
<keyword evidence="2" id="KW-1185">Reference proteome</keyword>
<evidence type="ECO:0000313" key="2">
    <source>
        <dbReference type="Proteomes" id="UP001375539"/>
    </source>
</evidence>
<accession>A0ACC6QJY0</accession>